<feature type="domain" description="CBS" evidence="10">
    <location>
        <begin position="197"/>
        <end position="255"/>
    </location>
</feature>
<evidence type="ECO:0000256" key="1">
    <source>
        <dbReference type="ARBA" id="ARBA00004141"/>
    </source>
</evidence>
<dbReference type="InterPro" id="IPR002550">
    <property type="entry name" value="CNNM"/>
</dbReference>
<dbReference type="RefSeq" id="WP_094060782.1">
    <property type="nucleotide sequence ID" value="NZ_CP022530.1"/>
</dbReference>
<dbReference type="InterPro" id="IPR000644">
    <property type="entry name" value="CBS_dom"/>
</dbReference>
<dbReference type="GO" id="GO:0005886">
    <property type="term" value="C:plasma membrane"/>
    <property type="evidence" value="ECO:0007669"/>
    <property type="project" value="TreeGrafter"/>
</dbReference>
<keyword evidence="4 8" id="KW-1133">Transmembrane helix</keyword>
<protein>
    <submittedName>
        <fullName evidence="12">Hemolysin</fullName>
    </submittedName>
</protein>
<evidence type="ECO:0000256" key="5">
    <source>
        <dbReference type="ARBA" id="ARBA00023122"/>
    </source>
</evidence>
<keyword evidence="3" id="KW-0677">Repeat</keyword>
<evidence type="ECO:0000259" key="10">
    <source>
        <dbReference type="PROSITE" id="PS51371"/>
    </source>
</evidence>
<organism evidence="12 13">
    <name type="scientific">Bacterioplanes sanyensis</name>
    <dbReference type="NCBI Taxonomy" id="1249553"/>
    <lineage>
        <taxon>Bacteria</taxon>
        <taxon>Pseudomonadati</taxon>
        <taxon>Pseudomonadota</taxon>
        <taxon>Gammaproteobacteria</taxon>
        <taxon>Oceanospirillales</taxon>
        <taxon>Oceanospirillaceae</taxon>
        <taxon>Bacterioplanes</taxon>
    </lineage>
</organism>
<dbReference type="Proteomes" id="UP000202440">
    <property type="component" value="Chromosome"/>
</dbReference>
<dbReference type="KEGG" id="bsan:CHH28_13395"/>
<feature type="domain" description="CBS" evidence="10">
    <location>
        <begin position="259"/>
        <end position="317"/>
    </location>
</feature>
<evidence type="ECO:0000256" key="2">
    <source>
        <dbReference type="ARBA" id="ARBA00022692"/>
    </source>
</evidence>
<reference evidence="12 13" key="1">
    <citation type="submission" date="2017-07" db="EMBL/GenBank/DDBJ databases">
        <title>Annotated genome sequence of Bacterioplanes sanyensis isolated from Red Sea.</title>
        <authorList>
            <person name="Rehman Z.U."/>
        </authorList>
    </citation>
    <scope>NUCLEOTIDE SEQUENCE [LARGE SCALE GENOMIC DNA]</scope>
    <source>
        <strain evidence="12 13">NV9</strain>
    </source>
</reference>
<feature type="transmembrane region" description="Helical" evidence="9">
    <location>
        <begin position="87"/>
        <end position="107"/>
    </location>
</feature>
<keyword evidence="13" id="KW-1185">Reference proteome</keyword>
<dbReference type="CDD" id="cd04590">
    <property type="entry name" value="CBS_pair_CorC_HlyC_assoc"/>
    <property type="match status" value="1"/>
</dbReference>
<evidence type="ECO:0000259" key="11">
    <source>
        <dbReference type="PROSITE" id="PS51846"/>
    </source>
</evidence>
<evidence type="ECO:0000313" key="12">
    <source>
        <dbReference type="EMBL" id="ASP39604.1"/>
    </source>
</evidence>
<evidence type="ECO:0000256" key="6">
    <source>
        <dbReference type="ARBA" id="ARBA00023136"/>
    </source>
</evidence>
<sequence length="338" mass="38114">MTLLIVFALLSIVVSFICSVLEASLLSLTPSYIAGLKESRPTLHLRLARLKDALDQPLAAILTLNTIAHTIGAAGVGAQVTKLYGDAYLGAASAVMTLLILVLSEIVPKSLGARYWRQLSPMLPPVLNTMILLLKPFIWLSDILLRLLGSHDHAADLRSEIKAMATLGNELGQLDKDEERAIANILDLHEIRVKDIMVPRTVCTIMSPNDTIENAKRFSRKQPFSRFPVLDNEQEPVGILLRQELYFEEKDPERSIRSLLKPAHVVLDQMNAEQAMGLLLRERQQMLLVYDEYGAWQGLITMEDILETILGHPILDETDTITNMRRFARRRWQYLNRS</sequence>
<dbReference type="PANTHER" id="PTHR22777">
    <property type="entry name" value="HEMOLYSIN-RELATED"/>
    <property type="match status" value="1"/>
</dbReference>
<feature type="domain" description="CNNM transmembrane" evidence="11">
    <location>
        <begin position="1"/>
        <end position="178"/>
    </location>
</feature>
<evidence type="ECO:0000256" key="4">
    <source>
        <dbReference type="ARBA" id="ARBA00022989"/>
    </source>
</evidence>
<evidence type="ECO:0000256" key="8">
    <source>
        <dbReference type="PROSITE-ProRule" id="PRU01193"/>
    </source>
</evidence>
<keyword evidence="2 8" id="KW-0812">Transmembrane</keyword>
<dbReference type="EMBL" id="CP022530">
    <property type="protein sequence ID" value="ASP39604.1"/>
    <property type="molecule type" value="Genomic_DNA"/>
</dbReference>
<dbReference type="SUPFAM" id="SSF54631">
    <property type="entry name" value="CBS-domain pair"/>
    <property type="match status" value="1"/>
</dbReference>
<evidence type="ECO:0000256" key="3">
    <source>
        <dbReference type="ARBA" id="ARBA00022737"/>
    </source>
</evidence>
<feature type="transmembrane region" description="Helical" evidence="9">
    <location>
        <begin position="127"/>
        <end position="148"/>
    </location>
</feature>
<feature type="transmembrane region" description="Helical" evidence="9">
    <location>
        <begin position="58"/>
        <end position="80"/>
    </location>
</feature>
<accession>A0A222FM59</accession>
<dbReference type="AlphaFoldDB" id="A0A222FM59"/>
<name>A0A222FM59_9GAMM</name>
<evidence type="ECO:0000256" key="7">
    <source>
        <dbReference type="PROSITE-ProRule" id="PRU00703"/>
    </source>
</evidence>
<evidence type="ECO:0000256" key="9">
    <source>
        <dbReference type="SAM" id="Phobius"/>
    </source>
</evidence>
<dbReference type="PANTHER" id="PTHR22777:SF4">
    <property type="entry name" value="UPF0053 PROTEIN SLL1254"/>
    <property type="match status" value="1"/>
</dbReference>
<keyword evidence="5 7" id="KW-0129">CBS domain</keyword>
<keyword evidence="6 8" id="KW-0472">Membrane</keyword>
<dbReference type="InterPro" id="IPR044751">
    <property type="entry name" value="Ion_transp-like_CBS"/>
</dbReference>
<comment type="subcellular location">
    <subcellularLocation>
        <location evidence="1">Membrane</location>
        <topology evidence="1">Multi-pass membrane protein</topology>
    </subcellularLocation>
</comment>
<dbReference type="Pfam" id="PF00571">
    <property type="entry name" value="CBS"/>
    <property type="match status" value="2"/>
</dbReference>
<dbReference type="InterPro" id="IPR046342">
    <property type="entry name" value="CBS_dom_sf"/>
</dbReference>
<dbReference type="Gene3D" id="3.10.580.10">
    <property type="entry name" value="CBS-domain"/>
    <property type="match status" value="1"/>
</dbReference>
<dbReference type="PROSITE" id="PS51846">
    <property type="entry name" value="CNNM"/>
    <property type="match status" value="1"/>
</dbReference>
<proteinExistence type="predicted"/>
<dbReference type="PROSITE" id="PS51371">
    <property type="entry name" value="CBS"/>
    <property type="match status" value="2"/>
</dbReference>
<evidence type="ECO:0000313" key="13">
    <source>
        <dbReference type="Proteomes" id="UP000202440"/>
    </source>
</evidence>
<dbReference type="OrthoDB" id="9798188at2"/>
<gene>
    <name evidence="12" type="ORF">CHH28_13395</name>
</gene>
<dbReference type="Pfam" id="PF01595">
    <property type="entry name" value="CNNM"/>
    <property type="match status" value="1"/>
</dbReference>